<dbReference type="PROSITE" id="PS51382">
    <property type="entry name" value="SPX"/>
    <property type="match status" value="1"/>
</dbReference>
<dbReference type="CDD" id="cd01115">
    <property type="entry name" value="SLC13_permease"/>
    <property type="match status" value="1"/>
</dbReference>
<evidence type="ECO:0000259" key="8">
    <source>
        <dbReference type="PROSITE" id="PS51382"/>
    </source>
</evidence>
<feature type="transmembrane region" description="Helical" evidence="7">
    <location>
        <begin position="406"/>
        <end position="424"/>
    </location>
</feature>
<feature type="region of interest" description="Disordered" evidence="6">
    <location>
        <begin position="112"/>
        <end position="146"/>
    </location>
</feature>
<dbReference type="InterPro" id="IPR004331">
    <property type="entry name" value="SPX_dom"/>
</dbReference>
<feature type="transmembrane region" description="Helical" evidence="7">
    <location>
        <begin position="346"/>
        <end position="374"/>
    </location>
</feature>
<comment type="caution">
    <text evidence="9">The sequence shown here is derived from an EMBL/GenBank/DDBJ whole genome shotgun (WGS) entry which is preliminary data.</text>
</comment>
<evidence type="ECO:0000256" key="7">
    <source>
        <dbReference type="SAM" id="Phobius"/>
    </source>
</evidence>
<evidence type="ECO:0000256" key="2">
    <source>
        <dbReference type="ARBA" id="ARBA00022448"/>
    </source>
</evidence>
<comment type="subcellular location">
    <subcellularLocation>
        <location evidence="1">Membrane</location>
        <topology evidence="1">Multi-pass membrane protein</topology>
    </subcellularLocation>
</comment>
<evidence type="ECO:0000256" key="6">
    <source>
        <dbReference type="SAM" id="MobiDB-lite"/>
    </source>
</evidence>
<proteinExistence type="predicted"/>
<name>A0ABP1FS23_9CHLO</name>
<dbReference type="PANTHER" id="PTHR10283">
    <property type="entry name" value="SOLUTE CARRIER FAMILY 13 MEMBER"/>
    <property type="match status" value="1"/>
</dbReference>
<feature type="transmembrane region" description="Helical" evidence="7">
    <location>
        <begin position="670"/>
        <end position="700"/>
    </location>
</feature>
<feature type="transmembrane region" description="Helical" evidence="7">
    <location>
        <begin position="754"/>
        <end position="777"/>
    </location>
</feature>
<sequence length="783" mass="86540">MKFSHALKFNANSAWKDHYINYNRLKKLIYRKEAEETKGLSLNFPDVANRTSIDLERQDMLERQVSMALEGGHGVEDDLEKAFDSELLRIVQFYQKKEAELLEGAEELERLERQVRSSPGRASQTLTAPAGRRSSGAHDDPEQPLLDTGNEAEELAEQSRFWAQNAVNVRIAREKLRDKLQEQFVDLQALVDFVEVNRTGFRKALKKHDKVLGPLGHPKLLATYFPKVEASFPEKHRLRVQDAIDRLVRLYGNVCCQGSIELAELELKSELRSQLKLERTTVWKDMVERERKGHSATVEDFAPGLTSWLQRNRQYFMILLAAIAFAVLLAVPIFEDAPKQNCLALLAAVSILWCTEALPLYVTSMLVPLLAVVLRVMMDDSGKTPQRKSAPDAADAILKSMFSQTIMLLLGGFAIASAFTKHFIAKRMATWVLSKVSSKPQYVLLANMLVATFASMWITNVAAPVLCFSLLQPILRTLPSGHSFAKSLVLGIALASNLGGMTSPISSPQNIFAIQEMGRGGNSVSWLSWFAVALPIAFVGNLICWGALLTVYRPNKTLKEVRRLPDTTDPITWKQAYVIFIALGTVALWCANSALDKYVGQMGIVAIIPMVFFFGFGLLNKDDFNNQLWNVVMLAMGGSALGEAVKSSGLLSAIAHGIQDLIIDYGTWEVLAIFCALVLVATTFISHTVGAMVILPIVQAVGADMSDPHPKLLVMGAALMCSGAMGLPVSGFPNMNAIALEDQTGKPYLTTLDFLRVGVPCSVATYFLVVSVGYVIMRFFIGW</sequence>
<feature type="transmembrane region" description="Helical" evidence="7">
    <location>
        <begin position="315"/>
        <end position="334"/>
    </location>
</feature>
<keyword evidence="10" id="KW-1185">Reference proteome</keyword>
<feature type="transmembrane region" description="Helical" evidence="7">
    <location>
        <begin position="526"/>
        <end position="552"/>
    </location>
</feature>
<feature type="domain" description="SPX" evidence="8">
    <location>
        <begin position="1"/>
        <end position="222"/>
    </location>
</feature>
<evidence type="ECO:0000313" key="9">
    <source>
        <dbReference type="EMBL" id="CAL5222730.1"/>
    </source>
</evidence>
<dbReference type="PANTHER" id="PTHR10283:SF92">
    <property type="entry name" value="LOW-AFFINITY PHOSPHATE TRANSPORTER PHO91"/>
    <property type="match status" value="1"/>
</dbReference>
<dbReference type="EMBL" id="CAXHTA020000007">
    <property type="protein sequence ID" value="CAL5222730.1"/>
    <property type="molecule type" value="Genomic_DNA"/>
</dbReference>
<keyword evidence="5 7" id="KW-0472">Membrane</keyword>
<feature type="transmembrane region" description="Helical" evidence="7">
    <location>
        <begin position="444"/>
        <end position="471"/>
    </location>
</feature>
<evidence type="ECO:0000256" key="3">
    <source>
        <dbReference type="ARBA" id="ARBA00022692"/>
    </source>
</evidence>
<evidence type="ECO:0000313" key="10">
    <source>
        <dbReference type="Proteomes" id="UP001497392"/>
    </source>
</evidence>
<gene>
    <name evidence="9" type="primary">g5137</name>
    <name evidence="9" type="ORF">VP750_LOCUS4389</name>
</gene>
<dbReference type="Pfam" id="PF03105">
    <property type="entry name" value="SPX"/>
    <property type="match status" value="2"/>
</dbReference>
<evidence type="ECO:0000256" key="5">
    <source>
        <dbReference type="ARBA" id="ARBA00023136"/>
    </source>
</evidence>
<feature type="transmembrane region" description="Helical" evidence="7">
    <location>
        <begin position="573"/>
        <end position="595"/>
    </location>
</feature>
<feature type="transmembrane region" description="Helical" evidence="7">
    <location>
        <begin position="601"/>
        <end position="619"/>
    </location>
</feature>
<accession>A0ABP1FS23</accession>
<reference evidence="9 10" key="1">
    <citation type="submission" date="2024-06" db="EMBL/GenBank/DDBJ databases">
        <authorList>
            <person name="Kraege A."/>
            <person name="Thomma B."/>
        </authorList>
    </citation>
    <scope>NUCLEOTIDE SEQUENCE [LARGE SCALE GENOMIC DNA]</scope>
</reference>
<dbReference type="Pfam" id="PF03600">
    <property type="entry name" value="CitMHS"/>
    <property type="match status" value="1"/>
</dbReference>
<dbReference type="InterPro" id="IPR004680">
    <property type="entry name" value="Cit_transptr-like_dom"/>
</dbReference>
<feature type="transmembrane region" description="Helical" evidence="7">
    <location>
        <begin position="712"/>
        <end position="734"/>
    </location>
</feature>
<keyword evidence="3 7" id="KW-0812">Transmembrane</keyword>
<evidence type="ECO:0000256" key="4">
    <source>
        <dbReference type="ARBA" id="ARBA00022989"/>
    </source>
</evidence>
<dbReference type="Proteomes" id="UP001497392">
    <property type="component" value="Unassembled WGS sequence"/>
</dbReference>
<evidence type="ECO:0000256" key="1">
    <source>
        <dbReference type="ARBA" id="ARBA00004141"/>
    </source>
</evidence>
<feature type="compositionally biased region" description="Polar residues" evidence="6">
    <location>
        <begin position="116"/>
        <end position="127"/>
    </location>
</feature>
<organism evidence="9 10">
    <name type="scientific">Coccomyxa viridis</name>
    <dbReference type="NCBI Taxonomy" id="1274662"/>
    <lineage>
        <taxon>Eukaryota</taxon>
        <taxon>Viridiplantae</taxon>
        <taxon>Chlorophyta</taxon>
        <taxon>core chlorophytes</taxon>
        <taxon>Trebouxiophyceae</taxon>
        <taxon>Trebouxiophyceae incertae sedis</taxon>
        <taxon>Coccomyxaceae</taxon>
        <taxon>Coccomyxa</taxon>
    </lineage>
</organism>
<keyword evidence="2" id="KW-0813">Transport</keyword>
<protein>
    <submittedName>
        <fullName evidence="9">G5137 protein</fullName>
    </submittedName>
</protein>
<keyword evidence="4 7" id="KW-1133">Transmembrane helix</keyword>